<evidence type="ECO:0000313" key="4">
    <source>
        <dbReference type="Proteomes" id="UP001595932"/>
    </source>
</evidence>
<evidence type="ECO:0000313" key="3">
    <source>
        <dbReference type="EMBL" id="MFC4712609.1"/>
    </source>
</evidence>
<dbReference type="InterPro" id="IPR003675">
    <property type="entry name" value="Rce1/LyrA-like_dom"/>
</dbReference>
<keyword evidence="3" id="KW-0378">Hydrolase</keyword>
<dbReference type="RefSeq" id="WP_377277898.1">
    <property type="nucleotide sequence ID" value="NZ_JBHSGL010000005.1"/>
</dbReference>
<comment type="caution">
    <text evidence="3">The sequence shown here is derived from an EMBL/GenBank/DDBJ whole genome shotgun (WGS) entry which is preliminary data.</text>
</comment>
<feature type="transmembrane region" description="Helical" evidence="1">
    <location>
        <begin position="62"/>
        <end position="83"/>
    </location>
</feature>
<feature type="domain" description="CAAX prenyl protease 2/Lysostaphin resistance protein A-like" evidence="2">
    <location>
        <begin position="104"/>
        <end position="192"/>
    </location>
</feature>
<evidence type="ECO:0000256" key="1">
    <source>
        <dbReference type="SAM" id="Phobius"/>
    </source>
</evidence>
<feature type="transmembrane region" description="Helical" evidence="1">
    <location>
        <begin position="185"/>
        <end position="202"/>
    </location>
</feature>
<protein>
    <submittedName>
        <fullName evidence="3">CPBP family intramembrane glutamic endopeptidase</fullName>
        <ecNumber evidence="3">3.4.-.-</ecNumber>
    </submittedName>
</protein>
<sequence>MLSFFKRHPLLWLLPLSLYLYQLAFENTAVFWYMYTFTILVLMSIAIISYSVFDQLKTWQSLLYGVLFGTLLYAMLAIGYRLLDVLPFNVQAPVSALQTIFAPTSIWHYLLLMFIIVPGEEIFWRGFIQQQLKKYMKLPLAILSASLLFGAALSFSGFWPAVIAGILTGASLGVLYEWKRSMPLLIITHLIILIMLFLVFPLPV</sequence>
<feature type="transmembrane region" description="Helical" evidence="1">
    <location>
        <begin position="34"/>
        <end position="53"/>
    </location>
</feature>
<feature type="transmembrane region" description="Helical" evidence="1">
    <location>
        <begin position="95"/>
        <end position="117"/>
    </location>
</feature>
<dbReference type="EMBL" id="JBHSGL010000005">
    <property type="protein sequence ID" value="MFC4712609.1"/>
    <property type="molecule type" value="Genomic_DNA"/>
</dbReference>
<dbReference type="Proteomes" id="UP001595932">
    <property type="component" value="Unassembled WGS sequence"/>
</dbReference>
<name>A0ABV9MB99_9BACL</name>
<keyword evidence="1" id="KW-0812">Transmembrane</keyword>
<evidence type="ECO:0000259" key="2">
    <source>
        <dbReference type="Pfam" id="PF02517"/>
    </source>
</evidence>
<keyword evidence="4" id="KW-1185">Reference proteome</keyword>
<dbReference type="GO" id="GO:0016787">
    <property type="term" value="F:hydrolase activity"/>
    <property type="evidence" value="ECO:0007669"/>
    <property type="project" value="UniProtKB-KW"/>
</dbReference>
<feature type="transmembrane region" description="Helical" evidence="1">
    <location>
        <begin position="138"/>
        <end position="155"/>
    </location>
</feature>
<gene>
    <name evidence="3" type="ORF">ACFO5U_07060</name>
</gene>
<dbReference type="Pfam" id="PF02517">
    <property type="entry name" value="Rce1-like"/>
    <property type="match status" value="1"/>
</dbReference>
<accession>A0ABV9MB99</accession>
<dbReference type="EC" id="3.4.-.-" evidence="3"/>
<keyword evidence="1" id="KW-1133">Transmembrane helix</keyword>
<organism evidence="3 4">
    <name type="scientific">Planococcus dechangensis</name>
    <dbReference type="NCBI Taxonomy" id="1176255"/>
    <lineage>
        <taxon>Bacteria</taxon>
        <taxon>Bacillati</taxon>
        <taxon>Bacillota</taxon>
        <taxon>Bacilli</taxon>
        <taxon>Bacillales</taxon>
        <taxon>Caryophanaceae</taxon>
        <taxon>Planococcus</taxon>
    </lineage>
</organism>
<reference evidence="4" key="1">
    <citation type="journal article" date="2019" name="Int. J. Syst. Evol. Microbiol.">
        <title>The Global Catalogue of Microorganisms (GCM) 10K type strain sequencing project: providing services to taxonomists for standard genome sequencing and annotation.</title>
        <authorList>
            <consortium name="The Broad Institute Genomics Platform"/>
            <consortium name="The Broad Institute Genome Sequencing Center for Infectious Disease"/>
            <person name="Wu L."/>
            <person name="Ma J."/>
        </authorList>
    </citation>
    <scope>NUCLEOTIDE SEQUENCE [LARGE SCALE GENOMIC DNA]</scope>
    <source>
        <strain evidence="4">CGMCC 1.12151</strain>
    </source>
</reference>
<keyword evidence="1" id="KW-0472">Membrane</keyword>
<proteinExistence type="predicted"/>